<accession>A0A8E7B2D8</accession>
<dbReference type="InterPro" id="IPR038734">
    <property type="entry name" value="YhaN_AAA"/>
</dbReference>
<dbReference type="RefSeq" id="WP_214420627.1">
    <property type="nucleotide sequence ID" value="NZ_CP075546.1"/>
</dbReference>
<evidence type="ECO:0000256" key="2">
    <source>
        <dbReference type="SAM" id="MobiDB-lite"/>
    </source>
</evidence>
<feature type="transmembrane region" description="Helical" evidence="3">
    <location>
        <begin position="582"/>
        <end position="601"/>
    </location>
</feature>
<dbReference type="KEGG" id="mrtj:KHC33_04915"/>
<organism evidence="5 6">
    <name type="scientific">Methanospirillum purgamenti</name>
    <dbReference type="NCBI Taxonomy" id="2834276"/>
    <lineage>
        <taxon>Archaea</taxon>
        <taxon>Methanobacteriati</taxon>
        <taxon>Methanobacteriota</taxon>
        <taxon>Stenosarchaea group</taxon>
        <taxon>Methanomicrobia</taxon>
        <taxon>Methanomicrobiales</taxon>
        <taxon>Methanospirillaceae</taxon>
        <taxon>Methanospirillum</taxon>
    </lineage>
</organism>
<keyword evidence="1" id="KW-0175">Coiled coil</keyword>
<feature type="coiled-coil region" evidence="1">
    <location>
        <begin position="187"/>
        <end position="238"/>
    </location>
</feature>
<evidence type="ECO:0000313" key="5">
    <source>
        <dbReference type="EMBL" id="QVV89843.1"/>
    </source>
</evidence>
<reference evidence="5 6" key="1">
    <citation type="submission" date="2021-05" db="EMBL/GenBank/DDBJ databases">
        <title>A novel Methanospirillum isolate from a pyrite-forming mixed culture.</title>
        <authorList>
            <person name="Bunk B."/>
            <person name="Sproer C."/>
            <person name="Spring S."/>
            <person name="Pester M."/>
        </authorList>
    </citation>
    <scope>NUCLEOTIDE SEQUENCE [LARGE SCALE GENOMIC DNA]</scope>
    <source>
        <strain evidence="5 6">J.3.6.1-F.2.7.3</strain>
    </source>
</reference>
<dbReference type="PANTHER" id="PTHR41259">
    <property type="entry name" value="DOUBLE-STRAND BREAK REPAIR RAD50 ATPASE, PUTATIVE-RELATED"/>
    <property type="match status" value="1"/>
</dbReference>
<feature type="domain" description="YhaN AAA" evidence="4">
    <location>
        <begin position="1"/>
        <end position="211"/>
    </location>
</feature>
<dbReference type="SUPFAM" id="SSF52540">
    <property type="entry name" value="P-loop containing nucleoside triphosphate hydrolases"/>
    <property type="match status" value="1"/>
</dbReference>
<feature type="region of interest" description="Disordered" evidence="2">
    <location>
        <begin position="1258"/>
        <end position="1282"/>
    </location>
</feature>
<proteinExistence type="predicted"/>
<dbReference type="EMBL" id="CP075546">
    <property type="protein sequence ID" value="QVV89843.1"/>
    <property type="molecule type" value="Genomic_DNA"/>
</dbReference>
<evidence type="ECO:0000313" key="6">
    <source>
        <dbReference type="Proteomes" id="UP000680656"/>
    </source>
</evidence>
<evidence type="ECO:0000256" key="1">
    <source>
        <dbReference type="SAM" id="Coils"/>
    </source>
</evidence>
<dbReference type="InterPro" id="IPR027417">
    <property type="entry name" value="P-loop_NTPase"/>
</dbReference>
<feature type="coiled-coil region" evidence="1">
    <location>
        <begin position="892"/>
        <end position="919"/>
    </location>
</feature>
<keyword evidence="3" id="KW-0472">Membrane</keyword>
<keyword evidence="3" id="KW-1133">Transmembrane helix</keyword>
<dbReference type="PANTHER" id="PTHR41259:SF1">
    <property type="entry name" value="DOUBLE-STRAND BREAK REPAIR RAD50 ATPASE, PUTATIVE-RELATED"/>
    <property type="match status" value="1"/>
</dbReference>
<feature type="coiled-coil region" evidence="1">
    <location>
        <begin position="669"/>
        <end position="710"/>
    </location>
</feature>
<feature type="coiled-coil region" evidence="1">
    <location>
        <begin position="279"/>
        <end position="306"/>
    </location>
</feature>
<protein>
    <submittedName>
        <fullName evidence="5">AAA family ATPase</fullName>
    </submittedName>
</protein>
<dbReference type="GeneID" id="65096501"/>
<dbReference type="Pfam" id="PF13514">
    <property type="entry name" value="AAA_27"/>
    <property type="match status" value="1"/>
</dbReference>
<dbReference type="Proteomes" id="UP000680656">
    <property type="component" value="Chromosome"/>
</dbReference>
<dbReference type="Gene3D" id="3.40.50.300">
    <property type="entry name" value="P-loop containing nucleotide triphosphate hydrolases"/>
    <property type="match status" value="2"/>
</dbReference>
<feature type="transmembrane region" description="Helical" evidence="3">
    <location>
        <begin position="606"/>
        <end position="623"/>
    </location>
</feature>
<keyword evidence="6" id="KW-1185">Reference proteome</keyword>
<feature type="coiled-coil region" evidence="1">
    <location>
        <begin position="390"/>
        <end position="462"/>
    </location>
</feature>
<feature type="coiled-coil region" evidence="1">
    <location>
        <begin position="957"/>
        <end position="1013"/>
    </location>
</feature>
<evidence type="ECO:0000256" key="3">
    <source>
        <dbReference type="SAM" id="Phobius"/>
    </source>
</evidence>
<keyword evidence="3" id="KW-0812">Transmembrane</keyword>
<sequence>MKIDELDIKGFGTLINRKFSFPGTGVTILAGKNEAGKTTFLEFVRRMLFGFPSGRVASKEYDPISGLVKGGALSVIFQAGGRYTIHRVKATNRAIQQHLLLEDGRSAPVEELFVHMGKIRKDFYNRVFALSHLDLLNEGTLVHDNSVKDFLIGGLLSIKKSNPHVIADNCSKRANELFLQKGSRPVINAFNAELKKINGNIRDIEAKTEEYRDKSNRLEELEQEKTRLEKEELDVQKKLSHYRMLQDARDSWVTIAQKKNELDKIIIPDTFSIDQDRRIEELQSIKKEIDQELKRLNDEHDILNSKITQIRPNDAILSNESEIIQINRLHQQYISDTGRLSTIRGKLTGKNRDLETALEGLGPFWTEEKLDTITLSSEMKNALFTVKVTLENSERDLLQITNRIQSLEGEISRMEQDFPVPDTKKISAADSITEIEETISKIQSLEKEDILLSRQKQEAQEVYESSLLSLKDEGIEISPEFASSFQYAAVSSSVRTFEEEILNCEEQVRDARFANIQAERDLTRCRDEENETETTIKSLGKIYPADTLQRRFKALNELKDLLVRREKQRESGSTPGIGSNPAISALLILCGLLCMAAGFFFSQFNLISVGIGILLIFGVLYLFDRNARNARAEEENRLDQEIDTYTKRLKIENQTDDEINKLIGQTEILADRTRKAEALQENLSRTLKRKDNAEIEKKGTKIKLDGANQDLETCLHRWYEFLSETLSPVFSDRKPAPRDVYPLLSMILNTSRELSEINRIKQDIAGIQNKRQTSMAKCQEMLSPLIKIFSIDDIPPDSTGLIDCFNNITGQIQIERMKLERKETLLEAIRRRITELEEAQRSHKAISDSLIQEREKFRETLTLSELPADCSPDRLDSLIQEVLAARTKYIALNETKEEQKELERQIMSYEERVYSLRELIPESTDDSSVNFLTERLVSLLSSEKDTKSRRDIMFDSIRDYEEKIQSKKRELELNQKEGFSLLSDAGVPDYQSYSEYRLRLEKKDEIAREMNREREIINLICGDPDAYETVSHELSLQSKEEVIAAIETCSSRVREIREQISTVDNDIGSIGTEIEILRQSEEHNRLLLERNILHTSIQENAQKWAVQTLAAELLRQSLEKFEREKQPAVVSKATEYFRMMTNGAYNRIILPISGDEFEVIMENSTMKGPDILSQGTAEQLFISLRLAYATEYCRHNEPLPLVLDDILINCDEDRHARAIQAIGSVAEHTQVIYCTCHHETVEQFSGILDDVHIIDLDSPDPTDLGREDPDEMTIQGGGYSVL</sequence>
<name>A0A8E7B2D8_9EURY</name>
<feature type="coiled-coil region" evidence="1">
    <location>
        <begin position="819"/>
        <end position="846"/>
    </location>
</feature>
<evidence type="ECO:0000259" key="4">
    <source>
        <dbReference type="Pfam" id="PF13514"/>
    </source>
</evidence>
<gene>
    <name evidence="5" type="ORF">KHC33_04915</name>
</gene>